<dbReference type="GO" id="GO:0003899">
    <property type="term" value="F:DNA-directed RNA polymerase activity"/>
    <property type="evidence" value="ECO:0007669"/>
    <property type="project" value="InterPro"/>
</dbReference>
<reference evidence="2" key="1">
    <citation type="submission" date="2019-11" db="EMBL/GenBank/DDBJ databases">
        <authorList>
            <person name="Feng L."/>
        </authorList>
    </citation>
    <scope>NUCLEOTIDE SEQUENCE</scope>
    <source>
        <strain evidence="2">RintestinalisLFYP67</strain>
    </source>
</reference>
<name>A0A6N3GRZ0_9FIRM</name>
<proteinExistence type="predicted"/>
<sequence length="129" mass="15638">MYAEKTDYDYIEMSSRLRNILRRNGFESLDGLREYPKEHFIKFRNMGQATLQELYQICEEQGIKLRSVEDLNDREHGVRFDDFLCMDAFRIGIKSKDDLRRYSLEELEKMCPKDKRLFVRLKKLKTIQE</sequence>
<organism evidence="2">
    <name type="scientific">Roseburia intestinalis</name>
    <dbReference type="NCBI Taxonomy" id="166486"/>
    <lineage>
        <taxon>Bacteria</taxon>
        <taxon>Bacillati</taxon>
        <taxon>Bacillota</taxon>
        <taxon>Clostridia</taxon>
        <taxon>Lachnospirales</taxon>
        <taxon>Lachnospiraceae</taxon>
        <taxon>Roseburia</taxon>
    </lineage>
</organism>
<dbReference type="SUPFAM" id="SSF47789">
    <property type="entry name" value="C-terminal domain of RNA polymerase alpha subunit"/>
    <property type="match status" value="1"/>
</dbReference>
<evidence type="ECO:0000313" key="2">
    <source>
        <dbReference type="EMBL" id="VYU67248.1"/>
    </source>
</evidence>
<gene>
    <name evidence="2" type="ORF">RILFYP67_02897</name>
</gene>
<dbReference type="EMBL" id="CACRUM010000086">
    <property type="protein sequence ID" value="VYU67248.1"/>
    <property type="molecule type" value="Genomic_DNA"/>
</dbReference>
<dbReference type="Pfam" id="PF03118">
    <property type="entry name" value="RNA_pol_A_CTD"/>
    <property type="match status" value="1"/>
</dbReference>
<accession>A0A6N3GRZ0</accession>
<dbReference type="AlphaFoldDB" id="A0A6N3GRZ0"/>
<keyword evidence="2" id="KW-0804">Transcription</keyword>
<feature type="domain" description="RNA polymerase alpha subunit C-terminal" evidence="1">
    <location>
        <begin position="10"/>
        <end position="57"/>
    </location>
</feature>
<keyword evidence="2" id="KW-0240">DNA-directed RNA polymerase</keyword>
<dbReference type="InterPro" id="IPR011260">
    <property type="entry name" value="RNAP_asu_C"/>
</dbReference>
<dbReference type="GO" id="GO:0006351">
    <property type="term" value="P:DNA-templated transcription"/>
    <property type="evidence" value="ECO:0007669"/>
    <property type="project" value="InterPro"/>
</dbReference>
<dbReference type="Gene3D" id="1.10.150.20">
    <property type="entry name" value="5' to 3' exonuclease, C-terminal subdomain"/>
    <property type="match status" value="1"/>
</dbReference>
<dbReference type="RefSeq" id="WP_422047007.1">
    <property type="nucleotide sequence ID" value="NZ_CACRUM010000086.1"/>
</dbReference>
<dbReference type="GO" id="GO:0000428">
    <property type="term" value="C:DNA-directed RNA polymerase complex"/>
    <property type="evidence" value="ECO:0007669"/>
    <property type="project" value="UniProtKB-KW"/>
</dbReference>
<dbReference type="GO" id="GO:0003677">
    <property type="term" value="F:DNA binding"/>
    <property type="evidence" value="ECO:0007669"/>
    <property type="project" value="InterPro"/>
</dbReference>
<protein>
    <submittedName>
        <fullName evidence="2">DNA-directed RNA polymerase subunit alpha</fullName>
    </submittedName>
</protein>
<evidence type="ECO:0000259" key="1">
    <source>
        <dbReference type="Pfam" id="PF03118"/>
    </source>
</evidence>